<evidence type="ECO:0000256" key="5">
    <source>
        <dbReference type="ARBA" id="ARBA00022723"/>
    </source>
</evidence>
<dbReference type="GO" id="GO:0004053">
    <property type="term" value="F:arginase activity"/>
    <property type="evidence" value="ECO:0007669"/>
    <property type="project" value="UniProtKB-UniRule"/>
</dbReference>
<keyword evidence="4 12" id="KW-0056">Arginine metabolism</keyword>
<dbReference type="InterPro" id="IPR006035">
    <property type="entry name" value="Ureohydrolase"/>
</dbReference>
<dbReference type="AlphaFoldDB" id="A0A9X1FXA1"/>
<comment type="cofactor">
    <cofactor evidence="12">
        <name>Mn(2+)</name>
        <dbReference type="ChEBI" id="CHEBI:29035"/>
    </cofactor>
    <text evidence="12">Binds 2 manganese ions per subunit.</text>
</comment>
<dbReference type="InterPro" id="IPR014033">
    <property type="entry name" value="Arginase"/>
</dbReference>
<dbReference type="FunFam" id="3.40.800.10:FF:000012">
    <property type="entry name" value="Arginase"/>
    <property type="match status" value="1"/>
</dbReference>
<evidence type="ECO:0000256" key="2">
    <source>
        <dbReference type="ARBA" id="ARBA00012168"/>
    </source>
</evidence>
<evidence type="ECO:0000313" key="13">
    <source>
        <dbReference type="EMBL" id="MBW4708730.1"/>
    </source>
</evidence>
<dbReference type="PROSITE" id="PS51409">
    <property type="entry name" value="ARGINASE_2"/>
    <property type="match status" value="1"/>
</dbReference>
<organism evidence="13 14">
    <name type="scientific">Roseobacter insulae</name>
    <dbReference type="NCBI Taxonomy" id="2859783"/>
    <lineage>
        <taxon>Bacteria</taxon>
        <taxon>Pseudomonadati</taxon>
        <taxon>Pseudomonadota</taxon>
        <taxon>Alphaproteobacteria</taxon>
        <taxon>Rhodobacterales</taxon>
        <taxon>Roseobacteraceae</taxon>
        <taxon>Roseobacter</taxon>
    </lineage>
</organism>
<reference evidence="13" key="1">
    <citation type="submission" date="2021-07" db="EMBL/GenBank/DDBJ databases">
        <title>Roseobacter insulae sp. nov., isolated from a tidal flat.</title>
        <authorList>
            <person name="Park S."/>
            <person name="Yoon J.-H."/>
        </authorList>
    </citation>
    <scope>NUCLEOTIDE SEQUENCE</scope>
    <source>
        <strain evidence="13">YSTF-M11</strain>
    </source>
</reference>
<dbReference type="GO" id="GO:0030145">
    <property type="term" value="F:manganese ion binding"/>
    <property type="evidence" value="ECO:0007669"/>
    <property type="project" value="TreeGrafter"/>
</dbReference>
<keyword evidence="7 12" id="KW-0464">Manganese</keyword>
<keyword evidence="14" id="KW-1185">Reference proteome</keyword>
<evidence type="ECO:0000256" key="4">
    <source>
        <dbReference type="ARBA" id="ARBA00022503"/>
    </source>
</evidence>
<comment type="pathway">
    <text evidence="1">Nitrogen metabolism; urea cycle; L-ornithine and urea from L-arginine: step 1/1.</text>
</comment>
<comment type="catalytic activity">
    <reaction evidence="8 12">
        <text>L-arginine + H2O = urea + L-ornithine</text>
        <dbReference type="Rhea" id="RHEA:20569"/>
        <dbReference type="ChEBI" id="CHEBI:15377"/>
        <dbReference type="ChEBI" id="CHEBI:16199"/>
        <dbReference type="ChEBI" id="CHEBI:32682"/>
        <dbReference type="ChEBI" id="CHEBI:46911"/>
        <dbReference type="EC" id="3.5.3.1"/>
    </reaction>
</comment>
<proteinExistence type="inferred from homology"/>
<dbReference type="PIRSF" id="PIRSF036979">
    <property type="entry name" value="Arginase"/>
    <property type="match status" value="1"/>
</dbReference>
<evidence type="ECO:0000256" key="12">
    <source>
        <dbReference type="RuleBase" id="RU361159"/>
    </source>
</evidence>
<dbReference type="PANTHER" id="PTHR43782:SF3">
    <property type="entry name" value="ARGINASE"/>
    <property type="match status" value="1"/>
</dbReference>
<evidence type="ECO:0000256" key="10">
    <source>
        <dbReference type="PROSITE-ProRule" id="PRU00742"/>
    </source>
</evidence>
<dbReference type="GO" id="GO:0005737">
    <property type="term" value="C:cytoplasm"/>
    <property type="evidence" value="ECO:0007669"/>
    <property type="project" value="TreeGrafter"/>
</dbReference>
<accession>A0A9X1FXA1</accession>
<keyword evidence="5 12" id="KW-0479">Metal-binding</keyword>
<dbReference type="EMBL" id="JAHXDN010000003">
    <property type="protein sequence ID" value="MBW4708730.1"/>
    <property type="molecule type" value="Genomic_DNA"/>
</dbReference>
<protein>
    <recommendedName>
        <fullName evidence="3 9">Arginase</fullName>
        <ecNumber evidence="2 9">3.5.3.1</ecNumber>
    </recommendedName>
</protein>
<evidence type="ECO:0000256" key="8">
    <source>
        <dbReference type="ARBA" id="ARBA00047391"/>
    </source>
</evidence>
<dbReference type="InterPro" id="IPR020855">
    <property type="entry name" value="Ureohydrolase_Mn_BS"/>
</dbReference>
<name>A0A9X1FXA1_9RHOB</name>
<dbReference type="CDD" id="cd09989">
    <property type="entry name" value="Arginase"/>
    <property type="match status" value="1"/>
</dbReference>
<dbReference type="PANTHER" id="PTHR43782">
    <property type="entry name" value="ARGINASE"/>
    <property type="match status" value="1"/>
</dbReference>
<dbReference type="PROSITE" id="PS01053">
    <property type="entry name" value="ARGINASE_1"/>
    <property type="match status" value="1"/>
</dbReference>
<evidence type="ECO:0000256" key="11">
    <source>
        <dbReference type="RuleBase" id="RU003684"/>
    </source>
</evidence>
<dbReference type="NCBIfam" id="TIGR01229">
    <property type="entry name" value="rocF_arginase"/>
    <property type="match status" value="1"/>
</dbReference>
<dbReference type="GO" id="GO:0006525">
    <property type="term" value="P:arginine metabolic process"/>
    <property type="evidence" value="ECO:0007669"/>
    <property type="project" value="UniProtKB-KW"/>
</dbReference>
<keyword evidence="6 11" id="KW-0378">Hydrolase</keyword>
<evidence type="ECO:0000256" key="7">
    <source>
        <dbReference type="ARBA" id="ARBA00023211"/>
    </source>
</evidence>
<comment type="caution">
    <text evidence="13">The sequence shown here is derived from an EMBL/GenBank/DDBJ whole genome shotgun (WGS) entry which is preliminary data.</text>
</comment>
<sequence length="306" mass="32729">MTHQTCILVGAPVDSGKRRRGCLMGPDAYRTAGLADALGDLGHTVEDRGNVRPAPFTPQAHAKIHAREETIAWTEALAAAAETSLRDGLPIFLGGDHSLSLGTVLGAMRHADAINRPLFVLWLDAHSDFHTPVTTDSGNLHGTPLGYVTGRSDFDGFPAVTRPLPQDNIAIIGLRSVDTAERAALQESSIQHVDMREIDESGIAKPLTAFLERVAAANGMLHVSLDVDFLDPAVAPAVGTTVPGGATIREGHLVMEMLHDSGLMTSLDLVELNPFLDERGRTARVMVDLAASALGRRVFDRPTRAY</sequence>
<dbReference type="EC" id="3.5.3.1" evidence="2 9"/>
<gene>
    <name evidence="13" type="primary">rocF</name>
    <name evidence="13" type="ORF">KX928_13150</name>
</gene>
<evidence type="ECO:0000256" key="3">
    <source>
        <dbReference type="ARBA" id="ARBA00018123"/>
    </source>
</evidence>
<evidence type="ECO:0000256" key="6">
    <source>
        <dbReference type="ARBA" id="ARBA00022801"/>
    </source>
</evidence>
<evidence type="ECO:0000256" key="9">
    <source>
        <dbReference type="NCBIfam" id="TIGR01229"/>
    </source>
</evidence>
<dbReference type="Pfam" id="PF00491">
    <property type="entry name" value="Arginase"/>
    <property type="match status" value="1"/>
</dbReference>
<evidence type="ECO:0000256" key="1">
    <source>
        <dbReference type="ARBA" id="ARBA00005098"/>
    </source>
</evidence>
<dbReference type="RefSeq" id="WP_219503150.1">
    <property type="nucleotide sequence ID" value="NZ_JAHXDN010000003.1"/>
</dbReference>
<evidence type="ECO:0000313" key="14">
    <source>
        <dbReference type="Proteomes" id="UP001138661"/>
    </source>
</evidence>
<comment type="similarity">
    <text evidence="10 11">Belongs to the arginase family.</text>
</comment>
<dbReference type="Proteomes" id="UP001138661">
    <property type="component" value="Unassembled WGS sequence"/>
</dbReference>